<dbReference type="PANTHER" id="PTHR38595">
    <property type="entry name" value="CYTOPLASMIC PROTEIN-RELATED"/>
    <property type="match status" value="1"/>
</dbReference>
<name>A0A7U4P8E9_9BURK</name>
<dbReference type="RefSeq" id="WP_009914154.1">
    <property type="nucleotide sequence ID" value="NZ_CP013382.1"/>
</dbReference>
<evidence type="ECO:0000313" key="3">
    <source>
        <dbReference type="Proteomes" id="UP000594943"/>
    </source>
</evidence>
<dbReference type="InterPro" id="IPR017737">
    <property type="entry name" value="TssE1-like"/>
</dbReference>
<evidence type="ECO:0000313" key="2">
    <source>
        <dbReference type="EMBL" id="QPS46314.1"/>
    </source>
</evidence>
<dbReference type="SUPFAM" id="SSF160719">
    <property type="entry name" value="gpW/gp25-like"/>
    <property type="match status" value="1"/>
</dbReference>
<gene>
    <name evidence="2" type="primary">tssE</name>
    <name evidence="2" type="ORF">I6G56_29965</name>
</gene>
<dbReference type="Proteomes" id="UP000594943">
    <property type="component" value="Chromosome 2"/>
</dbReference>
<dbReference type="PANTHER" id="PTHR38595:SF1">
    <property type="entry name" value="TYPE VI SECRETION SYSTEM COMPONENT TSSE1"/>
    <property type="match status" value="1"/>
</dbReference>
<organism evidence="2 3">
    <name type="scientific">Burkholderia humptydooensis</name>
    <dbReference type="NCBI Taxonomy" id="430531"/>
    <lineage>
        <taxon>Bacteria</taxon>
        <taxon>Pseudomonadati</taxon>
        <taxon>Pseudomonadota</taxon>
        <taxon>Betaproteobacteria</taxon>
        <taxon>Burkholderiales</taxon>
        <taxon>Burkholderiaceae</taxon>
        <taxon>Burkholderia</taxon>
        <taxon>pseudomallei group</taxon>
    </lineage>
</organism>
<evidence type="ECO:0000256" key="1">
    <source>
        <dbReference type="SAM" id="MobiDB-lite"/>
    </source>
</evidence>
<dbReference type="KEGG" id="bhg:I6G56_29965"/>
<proteinExistence type="predicted"/>
<dbReference type="EMBL" id="CP065687">
    <property type="protein sequence ID" value="QPS46314.1"/>
    <property type="molecule type" value="Genomic_DNA"/>
</dbReference>
<accession>A0A7U4P8E9</accession>
<dbReference type="Pfam" id="PF04965">
    <property type="entry name" value="GPW_gp25"/>
    <property type="match status" value="1"/>
</dbReference>
<sequence>MDEHDKRPAAPRGGHDAPVRGEGVAAPRRANTHLLPTLIDRLRDDAPQRQTEAPGEYAVTRMQMRGIVQRDLAFLLNTTSIDERIDRERYPAAAASTVNFGMPPLAGAFLASCKWAEIERIVRRVILDFEPRLIAGTLVVAPSKGVDAGERSNVLSFEVRGMIRMDPYPVEFMVQSALDLETSQVNVTGMRAS</sequence>
<feature type="region of interest" description="Disordered" evidence="1">
    <location>
        <begin position="1"/>
        <end position="27"/>
    </location>
</feature>
<dbReference type="NCBIfam" id="TIGR03357">
    <property type="entry name" value="VI_zyme"/>
    <property type="match status" value="1"/>
</dbReference>
<dbReference type="InterPro" id="IPR053176">
    <property type="entry name" value="T6SS_TssE1-like"/>
</dbReference>
<feature type="compositionally biased region" description="Basic and acidic residues" evidence="1">
    <location>
        <begin position="1"/>
        <end position="19"/>
    </location>
</feature>
<dbReference type="InterPro" id="IPR007048">
    <property type="entry name" value="IraD/Gp25-like"/>
</dbReference>
<dbReference type="AlphaFoldDB" id="A0A7U4P8E9"/>
<reference evidence="2 3" key="1">
    <citation type="submission" date="2020-12" db="EMBL/GenBank/DDBJ databases">
        <title>FDA dAtabase for Regulatory Grade micrObial Sequences (FDA-ARGOS): Supporting development and validation of Infectious Disease Dx tests.</title>
        <authorList>
            <person name="Nelson B."/>
            <person name="Plummer A."/>
            <person name="Tallon L."/>
            <person name="Sadzewicz L."/>
            <person name="Zhao X."/>
            <person name="Boylan J."/>
            <person name="Ott S."/>
            <person name="Bowen H."/>
            <person name="Vavikolanu K."/>
            <person name="Mehta A."/>
            <person name="Aluvathingal J."/>
            <person name="Nadendla S."/>
            <person name="Myers T."/>
            <person name="Yan Y."/>
            <person name="Sichtig H."/>
        </authorList>
    </citation>
    <scope>NUCLEOTIDE SEQUENCE [LARGE SCALE GENOMIC DNA]</scope>
    <source>
        <strain evidence="2 3">FDAARGOS_899</strain>
    </source>
</reference>
<accession>A0A7T2U6B4</accession>
<protein>
    <submittedName>
        <fullName evidence="2">Type VI secretion system baseplate subunit TssE</fullName>
    </submittedName>
</protein>